<keyword evidence="1" id="KW-0812">Transmembrane</keyword>
<dbReference type="STRING" id="742727.HMPREF9447_00778"/>
<dbReference type="AlphaFoldDB" id="K9E6R9"/>
<dbReference type="InterPro" id="IPR036249">
    <property type="entry name" value="Thioredoxin-like_sf"/>
</dbReference>
<reference evidence="3 4" key="1">
    <citation type="submission" date="2012-09" db="EMBL/GenBank/DDBJ databases">
        <title>The Genome Sequence of Bacteroides oleiciplenus YIT 12058.</title>
        <authorList>
            <consortium name="The Broad Institute Genome Sequencing Platform"/>
            <person name="Earl A."/>
            <person name="Ward D."/>
            <person name="Feldgarden M."/>
            <person name="Gevers D."/>
            <person name="Morotomi M."/>
            <person name="Walker B."/>
            <person name="Young S.K."/>
            <person name="Zeng Q."/>
            <person name="Gargeya S."/>
            <person name="Fitzgerald M."/>
            <person name="Haas B."/>
            <person name="Abouelleil A."/>
            <person name="Alvarado L."/>
            <person name="Arachchi H.M."/>
            <person name="Berlin A.M."/>
            <person name="Chapman S.B."/>
            <person name="Goldberg J."/>
            <person name="Griggs A."/>
            <person name="Gujja S."/>
            <person name="Hansen M."/>
            <person name="Howarth C."/>
            <person name="Imamovic A."/>
            <person name="Larimer J."/>
            <person name="McCowen C."/>
            <person name="Montmayeur A."/>
            <person name="Murphy C."/>
            <person name="Neiman D."/>
            <person name="Pearson M."/>
            <person name="Priest M."/>
            <person name="Roberts A."/>
            <person name="Saif S."/>
            <person name="Shea T."/>
            <person name="Sisk P."/>
            <person name="Sykes S."/>
            <person name="Wortman J."/>
            <person name="Nusbaum C."/>
            <person name="Birren B."/>
        </authorList>
    </citation>
    <scope>NUCLEOTIDE SEQUENCE [LARGE SCALE GENOMIC DNA]</scope>
    <source>
        <strain evidence="3 4">YIT 12058</strain>
    </source>
</reference>
<dbReference type="GO" id="GO:0016209">
    <property type="term" value="F:antioxidant activity"/>
    <property type="evidence" value="ECO:0007669"/>
    <property type="project" value="InterPro"/>
</dbReference>
<feature type="transmembrane region" description="Helical" evidence="1">
    <location>
        <begin position="6"/>
        <end position="25"/>
    </location>
</feature>
<evidence type="ECO:0000256" key="1">
    <source>
        <dbReference type="SAM" id="Phobius"/>
    </source>
</evidence>
<evidence type="ECO:0000313" key="4">
    <source>
        <dbReference type="Proteomes" id="UP000009872"/>
    </source>
</evidence>
<dbReference type="SUPFAM" id="SSF52833">
    <property type="entry name" value="Thioredoxin-like"/>
    <property type="match status" value="1"/>
</dbReference>
<dbReference type="Pfam" id="PF00578">
    <property type="entry name" value="AhpC-TSA"/>
    <property type="match status" value="1"/>
</dbReference>
<feature type="domain" description="Alkyl hydroperoxide reductase subunit C/ Thiol specific antioxidant" evidence="2">
    <location>
        <begin position="42"/>
        <end position="150"/>
    </location>
</feature>
<keyword evidence="4" id="KW-1185">Reference proteome</keyword>
<evidence type="ECO:0000259" key="2">
    <source>
        <dbReference type="Pfam" id="PF00578"/>
    </source>
</evidence>
<keyword evidence="1" id="KW-1133">Transmembrane helix</keyword>
<organism evidence="3 4">
    <name type="scientific">Bacteroides oleiciplenus YIT 12058</name>
    <dbReference type="NCBI Taxonomy" id="742727"/>
    <lineage>
        <taxon>Bacteria</taxon>
        <taxon>Pseudomonadati</taxon>
        <taxon>Bacteroidota</taxon>
        <taxon>Bacteroidia</taxon>
        <taxon>Bacteroidales</taxon>
        <taxon>Bacteroidaceae</taxon>
        <taxon>Bacteroides</taxon>
    </lineage>
</organism>
<comment type="caution">
    <text evidence="3">The sequence shown here is derived from an EMBL/GenBank/DDBJ whole genome shotgun (WGS) entry which is preliminary data.</text>
</comment>
<dbReference type="EMBL" id="ADLF01000002">
    <property type="protein sequence ID" value="EKU92328.1"/>
    <property type="molecule type" value="Genomic_DNA"/>
</dbReference>
<proteinExistence type="predicted"/>
<accession>K9E6R9</accession>
<dbReference type="RefSeq" id="WP_009128237.1">
    <property type="nucleotide sequence ID" value="NZ_JH992940.1"/>
</dbReference>
<dbReference type="HOGENOM" id="CLU_1567568_0_0_10"/>
<dbReference type="Proteomes" id="UP000009872">
    <property type="component" value="Unassembled WGS sequence"/>
</dbReference>
<gene>
    <name evidence="3" type="ORF">HMPREF9447_00778</name>
</gene>
<evidence type="ECO:0000313" key="3">
    <source>
        <dbReference type="EMBL" id="EKU92328.1"/>
    </source>
</evidence>
<sequence length="172" mass="19899">MNKKKALFALFAVMLITIILGILSLRHDNPFKIQHNSLWIQAESINGKMITSEQMKGSQTILIFFNTQCELCLAEILLLEKQLKQISMFYHVLFISFEPKASLSAFFLHKKVCLDFDNVYVISDDKMSLLDYYDVKGYPSFLIFNKNGTLFRRGESIDENILQELLKNNSSE</sequence>
<dbReference type="InterPro" id="IPR000866">
    <property type="entry name" value="AhpC/TSA"/>
</dbReference>
<dbReference type="Gene3D" id="3.40.30.10">
    <property type="entry name" value="Glutaredoxin"/>
    <property type="match status" value="1"/>
</dbReference>
<dbReference type="PATRIC" id="fig|742727.4.peg.778"/>
<name>K9E6R9_9BACE</name>
<dbReference type="GO" id="GO:0016491">
    <property type="term" value="F:oxidoreductase activity"/>
    <property type="evidence" value="ECO:0007669"/>
    <property type="project" value="InterPro"/>
</dbReference>
<keyword evidence="1" id="KW-0472">Membrane</keyword>
<protein>
    <recommendedName>
        <fullName evidence="2">Alkyl hydroperoxide reductase subunit C/ Thiol specific antioxidant domain-containing protein</fullName>
    </recommendedName>
</protein>